<name>A0AAV5GTF2_9BASI</name>
<proteinExistence type="predicted"/>
<sequence length="370" mass="41112">MLTQLFWRAKKAPTRLRGPSDGYTDEEGEPTFEGKAGLLDALALLAGKDNEPSATVSTNASALQKKGKGKQVDRPSMWETMHAAKASRWDATIAEWTQVKLERALLQAPRKMPLLARLRKLNRRNIEVKTRAIVLELLNGCIKERTFHLLLTSKSDEAFKGITSSPEVLDLLRAILLCPLAPLSATHAALAPVHNDACNLDVDNLMDCAPDKDGNNGTGAFQLYMRQLVWPTAAAFRKFSRMYTLLNPGDGALFALQGTILEQQLATRTRQPSDMVALVHAGEVLTRTPGKRALHDDTGWSLLSCLNNILDMRRKDRKSIRYEAFELPHLRVLNVVAADLDDRAMGNRKLILVMLVLPRAAAAWRTSHPR</sequence>
<evidence type="ECO:0000313" key="2">
    <source>
        <dbReference type="EMBL" id="GJN93224.1"/>
    </source>
</evidence>
<dbReference type="EMBL" id="BQKY01000013">
    <property type="protein sequence ID" value="GJN93224.1"/>
    <property type="molecule type" value="Genomic_DNA"/>
</dbReference>
<dbReference type="AlphaFoldDB" id="A0AAV5GTF2"/>
<feature type="compositionally biased region" description="Polar residues" evidence="1">
    <location>
        <begin position="52"/>
        <end position="62"/>
    </location>
</feature>
<protein>
    <submittedName>
        <fullName evidence="2">Uncharacterized protein</fullName>
    </submittedName>
</protein>
<comment type="caution">
    <text evidence="2">The sequence shown here is derived from an EMBL/GenBank/DDBJ whole genome shotgun (WGS) entry which is preliminary data.</text>
</comment>
<evidence type="ECO:0000256" key="1">
    <source>
        <dbReference type="SAM" id="MobiDB-lite"/>
    </source>
</evidence>
<organism evidence="2 3">
    <name type="scientific">Rhodotorula paludigena</name>
    <dbReference type="NCBI Taxonomy" id="86838"/>
    <lineage>
        <taxon>Eukaryota</taxon>
        <taxon>Fungi</taxon>
        <taxon>Dikarya</taxon>
        <taxon>Basidiomycota</taxon>
        <taxon>Pucciniomycotina</taxon>
        <taxon>Microbotryomycetes</taxon>
        <taxon>Sporidiobolales</taxon>
        <taxon>Sporidiobolaceae</taxon>
        <taxon>Rhodotorula</taxon>
    </lineage>
</organism>
<accession>A0AAV5GTF2</accession>
<feature type="region of interest" description="Disordered" evidence="1">
    <location>
        <begin position="50"/>
        <end position="74"/>
    </location>
</feature>
<dbReference type="Proteomes" id="UP001342314">
    <property type="component" value="Unassembled WGS sequence"/>
</dbReference>
<gene>
    <name evidence="2" type="ORF">Rhopal_006271-T1</name>
</gene>
<keyword evidence="3" id="KW-1185">Reference proteome</keyword>
<reference evidence="2 3" key="1">
    <citation type="submission" date="2021-12" db="EMBL/GenBank/DDBJ databases">
        <title>High titer production of polyol ester of fatty acids by Rhodotorula paludigena BS15 towards product separation-free biomass refinery.</title>
        <authorList>
            <person name="Mano J."/>
            <person name="Ono H."/>
            <person name="Tanaka T."/>
            <person name="Naito K."/>
            <person name="Sushida H."/>
            <person name="Ike M."/>
            <person name="Tokuyasu K."/>
            <person name="Kitaoka M."/>
        </authorList>
    </citation>
    <scope>NUCLEOTIDE SEQUENCE [LARGE SCALE GENOMIC DNA]</scope>
    <source>
        <strain evidence="2 3">BS15</strain>
    </source>
</reference>
<evidence type="ECO:0000313" key="3">
    <source>
        <dbReference type="Proteomes" id="UP001342314"/>
    </source>
</evidence>